<dbReference type="STRING" id="105559.Nwat_1753"/>
<dbReference type="HOGENOM" id="CLU_000022_59_0_6"/>
<protein>
    <submittedName>
        <fullName evidence="3">Acyl-CoA ligase (AMP-forming), exosortase system type 1 associated</fullName>
    </submittedName>
</protein>
<sequence length="534" mass="57788">MSRIHSTNLLAHSLVLDNAFKRPDEPALIHGDQTLSYASLGSAVEACARGLLALGIAPSERIAVYLPKRPETVVTLFGAAAAGGVFVPINPLLKPRQVAYILRDCNVRVLITADNRTDLLQDELAECHDLRNLVIVDAPTQAAKNLTHPTAISWESLLSLGAGAPSLGHRRIDSDMAAILYTSGSTGRPKGVVLSHRNLVAGAQSVAQYLENNFNDRLLAVLPLSFDAGFSQLTTAFSTGASVVLMEYLLPKDVIKSIARHGITGITAVPPLWVQLASLAWPPEAVNTLRYIANTGGRMPKAATAALRRSLPQTKVFLMYGLTEAFRSTYLPPEEVDKRPDSIGKAIPNVEIQVARKDGSLCLPGEPGELVHRGALVAMGYWNDPKKTAERFRPAPGQLPELPLTEIAVWSGDTVRMDEDGFLYFIGRQDEMIKTSGYRVSPTEVEEVLYQTGFVAETAVVGIPHPKLGQGIVAIVKLDSADFNPEDLLVACRAELPNFMVPLTIIASDALPRNANGKIDRRALAAKFESLFKE</sequence>
<evidence type="ECO:0000259" key="2">
    <source>
        <dbReference type="Pfam" id="PF13193"/>
    </source>
</evidence>
<dbReference type="InterPro" id="IPR050237">
    <property type="entry name" value="ATP-dep_AMP-bd_enzyme"/>
</dbReference>
<evidence type="ECO:0000313" key="3">
    <source>
        <dbReference type="EMBL" id="ADJ28618.1"/>
    </source>
</evidence>
<accession>D8K6U1</accession>
<dbReference type="eggNOG" id="COG0318">
    <property type="taxonomic scope" value="Bacteria"/>
</dbReference>
<dbReference type="Proteomes" id="UP000000393">
    <property type="component" value="Chromosome"/>
</dbReference>
<dbReference type="RefSeq" id="WP_013220710.1">
    <property type="nucleotide sequence ID" value="NC_014315.1"/>
</dbReference>
<dbReference type="EMBL" id="CP002086">
    <property type="protein sequence ID" value="ADJ28618.1"/>
    <property type="molecule type" value="Genomic_DNA"/>
</dbReference>
<keyword evidence="4" id="KW-1185">Reference proteome</keyword>
<gene>
    <name evidence="3" type="ordered locus">Nwat_1753</name>
</gene>
<feature type="domain" description="AMP-binding enzyme C-terminal" evidence="2">
    <location>
        <begin position="444"/>
        <end position="518"/>
    </location>
</feature>
<dbReference type="Pfam" id="PF00501">
    <property type="entry name" value="AMP-binding"/>
    <property type="match status" value="1"/>
</dbReference>
<evidence type="ECO:0000259" key="1">
    <source>
        <dbReference type="Pfam" id="PF00501"/>
    </source>
</evidence>
<dbReference type="NCBIfam" id="TIGR03098">
    <property type="entry name" value="ligase_PEP_1"/>
    <property type="match status" value="1"/>
</dbReference>
<evidence type="ECO:0000313" key="4">
    <source>
        <dbReference type="Proteomes" id="UP000000393"/>
    </source>
</evidence>
<dbReference type="InterPro" id="IPR045851">
    <property type="entry name" value="AMP-bd_C_sf"/>
</dbReference>
<dbReference type="KEGG" id="nwa:Nwat_1753"/>
<organism evidence="3 4">
    <name type="scientific">Nitrosococcus watsoni (strain C-113)</name>
    <dbReference type="NCBI Taxonomy" id="105559"/>
    <lineage>
        <taxon>Bacteria</taxon>
        <taxon>Pseudomonadati</taxon>
        <taxon>Pseudomonadota</taxon>
        <taxon>Gammaproteobacteria</taxon>
        <taxon>Chromatiales</taxon>
        <taxon>Chromatiaceae</taxon>
        <taxon>Nitrosococcus</taxon>
    </lineage>
</organism>
<reference evidence="3 4" key="1">
    <citation type="submission" date="2010-06" db="EMBL/GenBank/DDBJ databases">
        <title>Complete sequence of chromosome of Nitrosococcus watsoni C-113.</title>
        <authorList>
            <consortium name="US DOE Joint Genome Institute"/>
            <person name="Lucas S."/>
            <person name="Copeland A."/>
            <person name="Lapidus A."/>
            <person name="Cheng J.-F."/>
            <person name="Bruce D."/>
            <person name="Goodwin L."/>
            <person name="Pitluck S."/>
            <person name="Malfatti S.A."/>
            <person name="Chain P.S.G."/>
            <person name="Land M."/>
            <person name="Hauser L."/>
            <person name="Kyrpides N."/>
            <person name="Ivanova N."/>
            <person name="Cambell M.A."/>
            <person name="Heidelberg J.F."/>
            <person name="Klotz M.G."/>
            <person name="Woyke T."/>
        </authorList>
    </citation>
    <scope>NUCLEOTIDE SEQUENCE [LARGE SCALE GENOMIC DNA]</scope>
    <source>
        <strain evidence="3 4">C-113</strain>
    </source>
</reference>
<dbReference type="InterPro" id="IPR025110">
    <property type="entry name" value="AMP-bd_C"/>
</dbReference>
<dbReference type="AlphaFoldDB" id="D8K6U1"/>
<dbReference type="Gene3D" id="3.40.50.12780">
    <property type="entry name" value="N-terminal domain of ligase-like"/>
    <property type="match status" value="1"/>
</dbReference>
<feature type="domain" description="AMP-dependent synthetase/ligase" evidence="1">
    <location>
        <begin position="18"/>
        <end position="382"/>
    </location>
</feature>
<dbReference type="GO" id="GO:0016878">
    <property type="term" value="F:acid-thiol ligase activity"/>
    <property type="evidence" value="ECO:0007669"/>
    <property type="project" value="UniProtKB-ARBA"/>
</dbReference>
<proteinExistence type="predicted"/>
<dbReference type="SUPFAM" id="SSF56801">
    <property type="entry name" value="Acetyl-CoA synthetase-like"/>
    <property type="match status" value="1"/>
</dbReference>
<name>D8K6U1_NITWC</name>
<dbReference type="InterPro" id="IPR020845">
    <property type="entry name" value="AMP-binding_CS"/>
</dbReference>
<dbReference type="Gene3D" id="3.30.300.30">
    <property type="match status" value="1"/>
</dbReference>
<dbReference type="PANTHER" id="PTHR43767:SF1">
    <property type="entry name" value="NONRIBOSOMAL PEPTIDE SYNTHASE PES1 (EUROFUNG)-RELATED"/>
    <property type="match status" value="1"/>
</dbReference>
<keyword evidence="3" id="KW-0436">Ligase</keyword>
<dbReference type="Pfam" id="PF13193">
    <property type="entry name" value="AMP-binding_C"/>
    <property type="match status" value="1"/>
</dbReference>
<dbReference type="InterPro" id="IPR042099">
    <property type="entry name" value="ANL_N_sf"/>
</dbReference>
<dbReference type="InterPro" id="IPR017529">
    <property type="entry name" value="AcylCoA_ligase_PEP_1"/>
</dbReference>
<dbReference type="PROSITE" id="PS00455">
    <property type="entry name" value="AMP_BINDING"/>
    <property type="match status" value="1"/>
</dbReference>
<dbReference type="InterPro" id="IPR000873">
    <property type="entry name" value="AMP-dep_synth/lig_dom"/>
</dbReference>
<dbReference type="OrthoDB" id="5296889at2"/>
<dbReference type="PANTHER" id="PTHR43767">
    <property type="entry name" value="LONG-CHAIN-FATTY-ACID--COA LIGASE"/>
    <property type="match status" value="1"/>
</dbReference>